<dbReference type="PATRIC" id="fig|888050.3.peg.427"/>
<evidence type="ECO:0000313" key="3">
    <source>
        <dbReference type="EMBL" id="ENO18770.1"/>
    </source>
</evidence>
<proteinExistence type="inferred from homology"/>
<protein>
    <submittedName>
        <fullName evidence="3">N-acylglucosamine 2-epimerase family protein</fullName>
        <ecNumber evidence="3">5.1.3.8</ecNumber>
    </submittedName>
</protein>
<dbReference type="PANTHER" id="PTHR15108">
    <property type="entry name" value="N-ACYLGLUCOSAMINE-2-EPIMERASE"/>
    <property type="match status" value="1"/>
</dbReference>
<reference evidence="3 4" key="1">
    <citation type="submission" date="2013-03" db="EMBL/GenBank/DDBJ databases">
        <title>Reference genome for the Human Microbiome Project.</title>
        <authorList>
            <person name="Aqrawi P."/>
            <person name="Ayvaz T."/>
            <person name="Bess C."/>
            <person name="Blankenburg K."/>
            <person name="Coyle M."/>
            <person name="Deng J."/>
            <person name="Forbes L."/>
            <person name="Fowler G."/>
            <person name="Francisco L."/>
            <person name="Fu Q."/>
            <person name="Gibbs R."/>
            <person name="Gross S."/>
            <person name="Gubbala S."/>
            <person name="Hale W."/>
            <person name="Hemphill L."/>
            <person name="Highlander S."/>
            <person name="Hirani K."/>
            <person name="Jackson L."/>
            <person name="Jakkamsetti A."/>
            <person name="Javaid M."/>
            <person name="Jayaseelan J.C."/>
            <person name="Jiang H."/>
            <person name="Joshi V."/>
            <person name="Korchina V."/>
            <person name="Kovar C."/>
            <person name="Lara F."/>
            <person name="Lee S."/>
            <person name="Liu Y."/>
            <person name="Mata R."/>
            <person name="Mathew T."/>
            <person name="Munidasa M."/>
            <person name="Muzny D."/>
            <person name="Nazareth L."/>
            <person name="Ngo R."/>
            <person name="Nguyen L."/>
            <person name="Nguyen N."/>
            <person name="Okwuonu G."/>
            <person name="Ongeri F."/>
            <person name="Palculict T."/>
            <person name="Patil S."/>
            <person name="Petrosino J."/>
            <person name="Pham C."/>
            <person name="Pham P."/>
            <person name="Pu L.-L."/>
            <person name="Qin X."/>
            <person name="Qu J."/>
            <person name="Reid J."/>
            <person name="Ross M."/>
            <person name="Ruth R."/>
            <person name="Saada N."/>
            <person name="San Lucas F."/>
            <person name="Santibanez J."/>
            <person name="Shang Y."/>
            <person name="Simmons D."/>
            <person name="Song X.-Z."/>
            <person name="Tang L.-Y."/>
            <person name="Thornton R."/>
            <person name="Warren J."/>
            <person name="Weissenberger G."/>
            <person name="Wilczek-Boney K."/>
            <person name="Worley K."/>
            <person name="Youmans B."/>
            <person name="Zhang J."/>
            <person name="Zhang L."/>
            <person name="Zhao Z."/>
            <person name="Zhou C."/>
            <person name="Zhu D."/>
            <person name="Zhu Y."/>
        </authorList>
    </citation>
    <scope>NUCLEOTIDE SEQUENCE [LARGE SCALE GENOMIC DNA]</scope>
    <source>
        <strain evidence="3 4">F0333</strain>
    </source>
</reference>
<dbReference type="InterPro" id="IPR008928">
    <property type="entry name" value="6-hairpin_glycosidase_sf"/>
</dbReference>
<keyword evidence="2 3" id="KW-0413">Isomerase</keyword>
<dbReference type="HOGENOM" id="CLU_042253_0_0_11"/>
<organism evidence="3 4">
    <name type="scientific">Schaalia cardiffensis F0333</name>
    <dbReference type="NCBI Taxonomy" id="888050"/>
    <lineage>
        <taxon>Bacteria</taxon>
        <taxon>Bacillati</taxon>
        <taxon>Actinomycetota</taxon>
        <taxon>Actinomycetes</taxon>
        <taxon>Actinomycetales</taxon>
        <taxon>Actinomycetaceae</taxon>
        <taxon>Schaalia</taxon>
    </lineage>
</organism>
<evidence type="ECO:0000313" key="4">
    <source>
        <dbReference type="Proteomes" id="UP000013015"/>
    </source>
</evidence>
<name>N6W889_9ACTO</name>
<dbReference type="EMBL" id="AQHZ01000007">
    <property type="protein sequence ID" value="ENO18770.1"/>
    <property type="molecule type" value="Genomic_DNA"/>
</dbReference>
<sequence length="434" mass="48314">MMQPGVVVHTPWNEESLLKSFDEDFTELIRFASASAVDSGFAALDAHGLVAPDSPVELWISARMTYVFALAQLRGLEGAEALVRHGLRSLRGPFHDDEFGGWFSALDSHDEDAAPAPGARKEGYAHAFVILAAAAAQLAGHEEARDLLDEALENQDRHWWEPSFGRVRNSWKRDWSECEDYRSLNTSMHTVEAYLAAFDASGQRRWLDRAREMTRFVADLGARFAWRLPEHFDASWRVQAQMFIENSADPFRPYGATPGHGFEWVRLILHARAALIAIGDTPGAWMLEVARALVERADEDGWDAGRVGGIVYTTDFDGRPVVSTRMHWAGAEAVNAALILGRVLEEEGDEAGVEACTERFSRYVSWMDQYAHEGPGRWIHEINERGEPGCSVWPGKPDAYHIAQMLTLPRIGVHPGFAAALKQAASAWKETGEC</sequence>
<dbReference type="AlphaFoldDB" id="N6W889"/>
<dbReference type="SUPFAM" id="SSF48208">
    <property type="entry name" value="Six-hairpin glycosidases"/>
    <property type="match status" value="1"/>
</dbReference>
<dbReference type="GO" id="GO:0005975">
    <property type="term" value="P:carbohydrate metabolic process"/>
    <property type="evidence" value="ECO:0007669"/>
    <property type="project" value="InterPro"/>
</dbReference>
<evidence type="ECO:0000256" key="2">
    <source>
        <dbReference type="ARBA" id="ARBA00023235"/>
    </source>
</evidence>
<accession>N6W889</accession>
<dbReference type="InterPro" id="IPR010819">
    <property type="entry name" value="AGE/CE"/>
</dbReference>
<comment type="similarity">
    <text evidence="1">Belongs to the N-acylglucosamine 2-epimerase family.</text>
</comment>
<dbReference type="EC" id="5.1.3.8" evidence="3"/>
<evidence type="ECO:0000256" key="1">
    <source>
        <dbReference type="ARBA" id="ARBA00008558"/>
    </source>
</evidence>
<dbReference type="Gene3D" id="1.50.10.10">
    <property type="match status" value="1"/>
</dbReference>
<dbReference type="eggNOG" id="COG2942">
    <property type="taxonomic scope" value="Bacteria"/>
</dbReference>
<dbReference type="STRING" id="888050.HMPREF9004_0440"/>
<dbReference type="Proteomes" id="UP000013015">
    <property type="component" value="Unassembled WGS sequence"/>
</dbReference>
<dbReference type="Pfam" id="PF07221">
    <property type="entry name" value="GlcNAc_2-epim"/>
    <property type="match status" value="1"/>
</dbReference>
<dbReference type="InterPro" id="IPR012341">
    <property type="entry name" value="6hp_glycosidase-like_sf"/>
</dbReference>
<keyword evidence="4" id="KW-1185">Reference proteome</keyword>
<gene>
    <name evidence="3" type="primary">nanE</name>
    <name evidence="3" type="ORF">HMPREF9004_0440</name>
</gene>
<comment type="caution">
    <text evidence="3">The sequence shown here is derived from an EMBL/GenBank/DDBJ whole genome shotgun (WGS) entry which is preliminary data.</text>
</comment>
<dbReference type="GO" id="GO:0050121">
    <property type="term" value="F:N-acylglucosamine 2-epimerase activity"/>
    <property type="evidence" value="ECO:0007669"/>
    <property type="project" value="UniProtKB-EC"/>
</dbReference>